<keyword evidence="2" id="KW-1185">Reference proteome</keyword>
<reference evidence="1" key="1">
    <citation type="submission" date="2022-07" db="EMBL/GenBank/DDBJ databases">
        <title>Marinobacter iranensis a new bacterium isolate from a hipersaline lake in Iran.</title>
        <authorList>
            <person name="Mohammad A.M.A."/>
            <person name="Cristina S.-P."/>
            <person name="Antonio V."/>
        </authorList>
    </citation>
    <scope>NUCLEOTIDE SEQUENCE</scope>
    <source>
        <strain evidence="1">71-i</strain>
    </source>
</reference>
<evidence type="ECO:0000313" key="1">
    <source>
        <dbReference type="EMBL" id="MDF0750852.1"/>
    </source>
</evidence>
<comment type="caution">
    <text evidence="1">The sequence shown here is derived from an EMBL/GenBank/DDBJ whole genome shotgun (WGS) entry which is preliminary data.</text>
</comment>
<dbReference type="Proteomes" id="UP001143391">
    <property type="component" value="Unassembled WGS sequence"/>
</dbReference>
<dbReference type="RefSeq" id="WP_275706599.1">
    <property type="nucleotide sequence ID" value="NZ_JANCMW010000006.1"/>
</dbReference>
<evidence type="ECO:0000313" key="2">
    <source>
        <dbReference type="Proteomes" id="UP001143391"/>
    </source>
</evidence>
<proteinExistence type="predicted"/>
<accession>A0ABT5YB66</accession>
<organism evidence="1 2">
    <name type="scientific">Marinobacter iranensis</name>
    <dbReference type="NCBI Taxonomy" id="2962607"/>
    <lineage>
        <taxon>Bacteria</taxon>
        <taxon>Pseudomonadati</taxon>
        <taxon>Pseudomonadota</taxon>
        <taxon>Gammaproteobacteria</taxon>
        <taxon>Pseudomonadales</taxon>
        <taxon>Marinobacteraceae</taxon>
        <taxon>Marinobacter</taxon>
    </lineage>
</organism>
<dbReference type="EMBL" id="JANCMW010000006">
    <property type="protein sequence ID" value="MDF0750852.1"/>
    <property type="molecule type" value="Genomic_DNA"/>
</dbReference>
<sequence>MFGDDFPALEAEKGEQLIEEAFEIDKVVHRAVAENSLNPVGIEQDVRKTLLPKLFGLIGLDKAKAMLDEVLQILRNGVSK</sequence>
<name>A0ABT5YB66_9GAMM</name>
<protein>
    <submittedName>
        <fullName evidence="1">Uncharacterized protein</fullName>
    </submittedName>
</protein>
<gene>
    <name evidence="1" type="ORF">NLU14_11510</name>
</gene>